<gene>
    <name evidence="1" type="ORF">UFOVP828_71</name>
</gene>
<proteinExistence type="predicted"/>
<organism evidence="1">
    <name type="scientific">uncultured Caudovirales phage</name>
    <dbReference type="NCBI Taxonomy" id="2100421"/>
    <lineage>
        <taxon>Viruses</taxon>
        <taxon>Duplodnaviria</taxon>
        <taxon>Heunggongvirae</taxon>
        <taxon>Uroviricota</taxon>
        <taxon>Caudoviricetes</taxon>
        <taxon>Peduoviridae</taxon>
        <taxon>Maltschvirus</taxon>
        <taxon>Maltschvirus maltsch</taxon>
    </lineage>
</organism>
<accession>A0A6J5NYU2</accession>
<reference evidence="1" key="1">
    <citation type="submission" date="2020-04" db="EMBL/GenBank/DDBJ databases">
        <authorList>
            <person name="Chiriac C."/>
            <person name="Salcher M."/>
            <person name="Ghai R."/>
            <person name="Kavagutti S V."/>
        </authorList>
    </citation>
    <scope>NUCLEOTIDE SEQUENCE</scope>
</reference>
<evidence type="ECO:0000313" key="1">
    <source>
        <dbReference type="EMBL" id="CAB4164689.1"/>
    </source>
</evidence>
<dbReference type="EMBL" id="LR796766">
    <property type="protein sequence ID" value="CAB4164689.1"/>
    <property type="molecule type" value="Genomic_DNA"/>
</dbReference>
<name>A0A6J5NYU2_9CAUD</name>
<sequence>MGFIEIVDIDENGVSVTDLSEASDMVRLELWLALQNEMKGNK</sequence>
<protein>
    <submittedName>
        <fullName evidence="1">Uncharacterized protein</fullName>
    </submittedName>
</protein>